<dbReference type="InterPro" id="IPR050952">
    <property type="entry name" value="TRIM-NHL_E3_ligases"/>
</dbReference>
<dbReference type="GeneID" id="68100036"/>
<comment type="caution">
    <text evidence="1">The sequence shown here is derived from an EMBL/GenBank/DDBJ whole genome shotgun (WGS) entry which is preliminary data.</text>
</comment>
<dbReference type="PANTHER" id="PTHR24104:SF25">
    <property type="entry name" value="PROTEIN LIN-41"/>
    <property type="match status" value="1"/>
</dbReference>
<dbReference type="PANTHER" id="PTHR24104">
    <property type="entry name" value="E3 UBIQUITIN-PROTEIN LIGASE NHLRC1-RELATED"/>
    <property type="match status" value="1"/>
</dbReference>
<gene>
    <name evidence="1" type="ORF">C9374_007582</name>
</gene>
<dbReference type="Proteomes" id="UP000816034">
    <property type="component" value="Unassembled WGS sequence"/>
</dbReference>
<dbReference type="AlphaFoldDB" id="A0AA88KLI2"/>
<dbReference type="Gene3D" id="2.120.10.30">
    <property type="entry name" value="TolB, C-terminal domain"/>
    <property type="match status" value="1"/>
</dbReference>
<dbReference type="InterPro" id="IPR011042">
    <property type="entry name" value="6-blade_b-propeller_TolB-like"/>
</dbReference>
<reference evidence="1 2" key="1">
    <citation type="journal article" date="2018" name="BMC Genomics">
        <title>The genome of Naegleria lovaniensis, the basis for a comparative approach to unravel pathogenicity factors of the human pathogenic amoeba N. fowleri.</title>
        <authorList>
            <person name="Liechti N."/>
            <person name="Schurch N."/>
            <person name="Bruggmann R."/>
            <person name="Wittwer M."/>
        </authorList>
    </citation>
    <scope>NUCLEOTIDE SEQUENCE [LARGE SCALE GENOMIC DNA]</scope>
    <source>
        <strain evidence="1 2">ATCC 30569</strain>
    </source>
</reference>
<accession>A0AA88KLI2</accession>
<dbReference type="RefSeq" id="XP_044546206.1">
    <property type="nucleotide sequence ID" value="XM_044697563.1"/>
</dbReference>
<dbReference type="GO" id="GO:0000209">
    <property type="term" value="P:protein polyubiquitination"/>
    <property type="evidence" value="ECO:0007669"/>
    <property type="project" value="TreeGrafter"/>
</dbReference>
<sequence>MSQHESLVTIHLVDFIIPNLDTLYSDTRFTLLLLVNKLRAPLRVGFSNRFIHCGQIPSANKERPGCPDVKISYHLNCIIIVEYYDQCIQFYELYSKQKLSAFRTVNPPRCLCVEENYDGQQNDALIFDCDCDGNLYKYDVKALIQNGNNCSPIWIQNVQGGHILSGITISRNTESFSEKFIYVASCGSDSVIILKASNGQQVGKISKISSPCGIDITEKGELIVSTLNGLVQLFTQRALHTFESKVVLSKGVFDSPRGICYDPVAKTIIICDTMHYVMVVMDLEGNILKSFEDRKILSYPYGVCVNSLNGELFISNWSLEGVQLFK</sequence>
<protein>
    <submittedName>
        <fullName evidence="1">Uncharacterized protein</fullName>
    </submittedName>
</protein>
<organism evidence="1 2">
    <name type="scientific">Naegleria lovaniensis</name>
    <name type="common">Amoeba</name>
    <dbReference type="NCBI Taxonomy" id="51637"/>
    <lineage>
        <taxon>Eukaryota</taxon>
        <taxon>Discoba</taxon>
        <taxon>Heterolobosea</taxon>
        <taxon>Tetramitia</taxon>
        <taxon>Eutetramitia</taxon>
        <taxon>Vahlkampfiidae</taxon>
        <taxon>Naegleria</taxon>
    </lineage>
</organism>
<dbReference type="GO" id="GO:0043161">
    <property type="term" value="P:proteasome-mediated ubiquitin-dependent protein catabolic process"/>
    <property type="evidence" value="ECO:0007669"/>
    <property type="project" value="TreeGrafter"/>
</dbReference>
<proteinExistence type="predicted"/>
<keyword evidence="2" id="KW-1185">Reference proteome</keyword>
<dbReference type="GO" id="GO:0061630">
    <property type="term" value="F:ubiquitin protein ligase activity"/>
    <property type="evidence" value="ECO:0007669"/>
    <property type="project" value="TreeGrafter"/>
</dbReference>
<dbReference type="SUPFAM" id="SSF75011">
    <property type="entry name" value="3-carboxy-cis,cis-mucoante lactonizing enzyme"/>
    <property type="match status" value="1"/>
</dbReference>
<dbReference type="GO" id="GO:0008270">
    <property type="term" value="F:zinc ion binding"/>
    <property type="evidence" value="ECO:0007669"/>
    <property type="project" value="UniProtKB-KW"/>
</dbReference>
<evidence type="ECO:0000313" key="2">
    <source>
        <dbReference type="Proteomes" id="UP000816034"/>
    </source>
</evidence>
<evidence type="ECO:0000313" key="1">
    <source>
        <dbReference type="EMBL" id="KAG2378944.1"/>
    </source>
</evidence>
<name>A0AA88KLI2_NAELO</name>
<dbReference type="EMBL" id="PYSW02000030">
    <property type="protein sequence ID" value="KAG2378944.1"/>
    <property type="molecule type" value="Genomic_DNA"/>
</dbReference>